<dbReference type="InterPro" id="IPR011042">
    <property type="entry name" value="6-blade_b-propeller_TolB-like"/>
</dbReference>
<keyword evidence="2" id="KW-0862">Zinc</keyword>
<feature type="active site" description="Proton donor/acceptor" evidence="1">
    <location>
        <position position="233"/>
    </location>
</feature>
<protein>
    <submittedName>
        <fullName evidence="3">Gluconolactonase</fullName>
    </submittedName>
</protein>
<comment type="cofactor">
    <cofactor evidence="2">
        <name>Zn(2+)</name>
        <dbReference type="ChEBI" id="CHEBI:29105"/>
    </cofactor>
    <text evidence="2">Binds 1 divalent metal cation per subunit.</text>
</comment>
<dbReference type="Proteomes" id="UP000179145">
    <property type="component" value="Chromosome"/>
</dbReference>
<organism evidence="3 4">
    <name type="scientific">Kozakia baliensis</name>
    <dbReference type="NCBI Taxonomy" id="153496"/>
    <lineage>
        <taxon>Bacteria</taxon>
        <taxon>Pseudomonadati</taxon>
        <taxon>Pseudomonadota</taxon>
        <taxon>Alphaproteobacteria</taxon>
        <taxon>Acetobacterales</taxon>
        <taxon>Acetobacteraceae</taxon>
        <taxon>Kozakia</taxon>
    </lineage>
</organism>
<dbReference type="PANTHER" id="PTHR47572">
    <property type="entry name" value="LIPOPROTEIN-RELATED"/>
    <property type="match status" value="1"/>
</dbReference>
<name>A0A1D8UU89_9PROT</name>
<dbReference type="InterPro" id="IPR013658">
    <property type="entry name" value="SGL"/>
</dbReference>
<keyword evidence="4" id="KW-1185">Reference proteome</keyword>
<gene>
    <name evidence="3" type="ORF">A0U89_08655</name>
</gene>
<dbReference type="Gene3D" id="2.120.10.30">
    <property type="entry name" value="TolB, C-terminal domain"/>
    <property type="match status" value="1"/>
</dbReference>
<accession>A0A1D8UU89</accession>
<dbReference type="EMBL" id="CP014674">
    <property type="protein sequence ID" value="AOX17202.1"/>
    <property type="molecule type" value="Genomic_DNA"/>
</dbReference>
<dbReference type="SUPFAM" id="SSF63829">
    <property type="entry name" value="Calcium-dependent phosphotriesterase"/>
    <property type="match status" value="1"/>
</dbReference>
<evidence type="ECO:0000313" key="3">
    <source>
        <dbReference type="EMBL" id="AOX17202.1"/>
    </source>
</evidence>
<proteinExistence type="predicted"/>
<dbReference type="GO" id="GO:0046872">
    <property type="term" value="F:metal ion binding"/>
    <property type="evidence" value="ECO:0007669"/>
    <property type="project" value="UniProtKB-KW"/>
</dbReference>
<reference evidence="3 4" key="1">
    <citation type="journal article" date="2016" name="Microb. Cell Fact.">
        <title>Dissection of exopolysaccharide biosynthesis in Kozakia baliensis.</title>
        <authorList>
            <person name="Brandt J.U."/>
            <person name="Jakob F."/>
            <person name="Behr J."/>
            <person name="Geissler A.J."/>
            <person name="Vogel R.F."/>
        </authorList>
    </citation>
    <scope>NUCLEOTIDE SEQUENCE [LARGE SCALE GENOMIC DNA]</scope>
    <source>
        <strain evidence="3 4">DSM 14400</strain>
    </source>
</reference>
<dbReference type="Pfam" id="PF08450">
    <property type="entry name" value="SGL"/>
    <property type="match status" value="1"/>
</dbReference>
<dbReference type="eggNOG" id="COG3386">
    <property type="taxonomic scope" value="Bacteria"/>
</dbReference>
<dbReference type="InterPro" id="IPR051262">
    <property type="entry name" value="SMP-30/CGR1_Lactonase"/>
</dbReference>
<dbReference type="RefSeq" id="WP_070402853.1">
    <property type="nucleotide sequence ID" value="NZ_BJVW01000006.1"/>
</dbReference>
<dbReference type="KEGG" id="kba:A0U89_08655"/>
<dbReference type="PRINTS" id="PR01790">
    <property type="entry name" value="SMP30FAMILY"/>
</dbReference>
<dbReference type="OrthoDB" id="241638at2"/>
<dbReference type="PANTHER" id="PTHR47572:SF4">
    <property type="entry name" value="LACTONASE DRP35"/>
    <property type="match status" value="1"/>
</dbReference>
<evidence type="ECO:0000313" key="4">
    <source>
        <dbReference type="Proteomes" id="UP000179145"/>
    </source>
</evidence>
<evidence type="ECO:0000256" key="1">
    <source>
        <dbReference type="PIRSR" id="PIRSR605511-1"/>
    </source>
</evidence>
<feature type="binding site" evidence="2">
    <location>
        <position position="121"/>
    </location>
    <ligand>
        <name>substrate</name>
    </ligand>
</feature>
<evidence type="ECO:0000256" key="2">
    <source>
        <dbReference type="PIRSR" id="PIRSR605511-2"/>
    </source>
</evidence>
<dbReference type="AlphaFoldDB" id="A0A1D8UU89"/>
<dbReference type="InterPro" id="IPR005511">
    <property type="entry name" value="SMP-30"/>
</dbReference>
<feature type="binding site" evidence="2">
    <location>
        <position position="179"/>
    </location>
    <ligand>
        <name>a divalent metal cation</name>
        <dbReference type="ChEBI" id="CHEBI:60240"/>
    </ligand>
</feature>
<feature type="binding site" evidence="2">
    <location>
        <position position="233"/>
    </location>
    <ligand>
        <name>a divalent metal cation</name>
        <dbReference type="ChEBI" id="CHEBI:60240"/>
    </ligand>
</feature>
<keyword evidence="2" id="KW-0479">Metal-binding</keyword>
<feature type="binding site" evidence="2">
    <location>
        <position position="34"/>
    </location>
    <ligand>
        <name>a divalent metal cation</name>
        <dbReference type="ChEBI" id="CHEBI:60240"/>
    </ligand>
</feature>
<dbReference type="STRING" id="153496.A0U89_08655"/>
<sequence length="304" mass="33906">MSGSPYEVFDESFRKLINHTAHVQKLHTGCRWTEGPAYFPAGRYLIWSDIPNNRMLRYDECNDAVSIFRNPSYYSNGNTIDRQGRLVTCEHGSRRVTRTEINGKITVIADHYDGRRLNSPNDVVVKSDGSIWFTDPTYGIDSDYEGGRSESEIGACHVYRVNPANGQISVVADDFIQPNGLAFSPDETKLYISDTGRTHSNSNPAHIRVFNVTDDNKLSGGEVFSECSSGLFDGFRLDEAGRLWSSAYDGVHCINSDGRLIGKILIPEIVANLCFGGLHRNRLYICGTTSIYGVYLFDNGTPTF</sequence>